<dbReference type="Pfam" id="PF00172">
    <property type="entry name" value="Zn_clus"/>
    <property type="match status" value="1"/>
</dbReference>
<dbReference type="SMART" id="SM00906">
    <property type="entry name" value="Fungal_trans"/>
    <property type="match status" value="1"/>
</dbReference>
<dbReference type="CDD" id="cd00067">
    <property type="entry name" value="GAL4"/>
    <property type="match status" value="1"/>
</dbReference>
<feature type="compositionally biased region" description="Acidic residues" evidence="11">
    <location>
        <begin position="9"/>
        <end position="19"/>
    </location>
</feature>
<evidence type="ECO:0000256" key="5">
    <source>
        <dbReference type="ARBA" id="ARBA00023015"/>
    </source>
</evidence>
<dbReference type="STRING" id="1448320.A0A319EUG3"/>
<keyword evidence="14" id="KW-1185">Reference proteome</keyword>
<evidence type="ECO:0000256" key="10">
    <source>
        <dbReference type="ARBA" id="ARBA00023274"/>
    </source>
</evidence>
<dbReference type="InterPro" id="IPR022938">
    <property type="entry name" value="SRP19_arc-type"/>
</dbReference>
<dbReference type="GO" id="GO:0005786">
    <property type="term" value="C:signal recognition particle, endoplasmic reticulum targeting"/>
    <property type="evidence" value="ECO:0007669"/>
    <property type="project" value="UniProtKB-KW"/>
</dbReference>
<dbReference type="PROSITE" id="PS50048">
    <property type="entry name" value="ZN2_CY6_FUNGAL_2"/>
    <property type="match status" value="1"/>
</dbReference>
<keyword evidence="4" id="KW-0479">Metal-binding</keyword>
<name>A0A319EUG3_9EURO</name>
<keyword evidence="7" id="KW-0733">Signal recognition particle</keyword>
<evidence type="ECO:0000259" key="12">
    <source>
        <dbReference type="PROSITE" id="PS50048"/>
    </source>
</evidence>
<dbReference type="Gene3D" id="3.30.56.30">
    <property type="entry name" value="Signal recognition particle, SRP19-like subunit"/>
    <property type="match status" value="1"/>
</dbReference>
<keyword evidence="5" id="KW-0805">Transcription regulation</keyword>
<dbReference type="SUPFAM" id="SSF69695">
    <property type="entry name" value="SRP19"/>
    <property type="match status" value="1"/>
</dbReference>
<keyword evidence="9" id="KW-0539">Nucleus</keyword>
<feature type="region of interest" description="Disordered" evidence="11">
    <location>
        <begin position="1169"/>
        <end position="1235"/>
    </location>
</feature>
<evidence type="ECO:0000313" key="13">
    <source>
        <dbReference type="EMBL" id="PYH94842.1"/>
    </source>
</evidence>
<dbReference type="OrthoDB" id="3989227at2759"/>
<evidence type="ECO:0000256" key="3">
    <source>
        <dbReference type="ARBA" id="ARBA00022490"/>
    </source>
</evidence>
<dbReference type="GO" id="GO:0006351">
    <property type="term" value="P:DNA-templated transcription"/>
    <property type="evidence" value="ECO:0007669"/>
    <property type="project" value="InterPro"/>
</dbReference>
<feature type="compositionally biased region" description="Polar residues" evidence="11">
    <location>
        <begin position="914"/>
        <end position="925"/>
    </location>
</feature>
<evidence type="ECO:0000256" key="6">
    <source>
        <dbReference type="ARBA" id="ARBA00023125"/>
    </source>
</evidence>
<dbReference type="EMBL" id="KZ825864">
    <property type="protein sequence ID" value="PYH94842.1"/>
    <property type="molecule type" value="Genomic_DNA"/>
</dbReference>
<evidence type="ECO:0000256" key="4">
    <source>
        <dbReference type="ARBA" id="ARBA00022723"/>
    </source>
</evidence>
<evidence type="ECO:0000256" key="8">
    <source>
        <dbReference type="ARBA" id="ARBA00023163"/>
    </source>
</evidence>
<organism evidence="13 14">
    <name type="scientific">Aspergillus ellipticus CBS 707.79</name>
    <dbReference type="NCBI Taxonomy" id="1448320"/>
    <lineage>
        <taxon>Eukaryota</taxon>
        <taxon>Fungi</taxon>
        <taxon>Dikarya</taxon>
        <taxon>Ascomycota</taxon>
        <taxon>Pezizomycotina</taxon>
        <taxon>Eurotiomycetes</taxon>
        <taxon>Eurotiomycetidae</taxon>
        <taxon>Eurotiales</taxon>
        <taxon>Aspergillaceae</taxon>
        <taxon>Aspergillus</taxon>
        <taxon>Aspergillus subgen. Circumdati</taxon>
    </lineage>
</organism>
<evidence type="ECO:0000256" key="9">
    <source>
        <dbReference type="ARBA" id="ARBA00023242"/>
    </source>
</evidence>
<dbReference type="Proteomes" id="UP000247810">
    <property type="component" value="Unassembled WGS sequence"/>
</dbReference>
<dbReference type="PROSITE" id="PS00463">
    <property type="entry name" value="ZN2_CY6_FUNGAL_1"/>
    <property type="match status" value="1"/>
</dbReference>
<feature type="region of interest" description="Disordered" evidence="11">
    <location>
        <begin position="1116"/>
        <end position="1150"/>
    </location>
</feature>
<evidence type="ECO:0000256" key="2">
    <source>
        <dbReference type="ARBA" id="ARBA00004496"/>
    </source>
</evidence>
<dbReference type="Gene3D" id="4.10.240.10">
    <property type="entry name" value="Zn(2)-C6 fungal-type DNA-binding domain"/>
    <property type="match status" value="1"/>
</dbReference>
<protein>
    <recommendedName>
        <fullName evidence="12">Zn(2)-C6 fungal-type domain-containing protein</fullName>
    </recommendedName>
</protein>
<dbReference type="SMART" id="SM00066">
    <property type="entry name" value="GAL4"/>
    <property type="match status" value="1"/>
</dbReference>
<keyword evidence="8" id="KW-0804">Transcription</keyword>
<feature type="region of interest" description="Disordered" evidence="11">
    <location>
        <begin position="344"/>
        <end position="371"/>
    </location>
</feature>
<feature type="compositionally biased region" description="Basic and acidic residues" evidence="11">
    <location>
        <begin position="344"/>
        <end position="355"/>
    </location>
</feature>
<dbReference type="InterPro" id="IPR001138">
    <property type="entry name" value="Zn2Cys6_DnaBD"/>
</dbReference>
<accession>A0A319EUG3</accession>
<evidence type="ECO:0000256" key="7">
    <source>
        <dbReference type="ARBA" id="ARBA00023135"/>
    </source>
</evidence>
<feature type="region of interest" description="Disordered" evidence="11">
    <location>
        <begin position="412"/>
        <end position="476"/>
    </location>
</feature>
<sequence length="1357" mass="149397">MSRHAQVEEVYDSDPEEVAPSDASPANIPNESLLSAAGIPMGSQPMRAAPEPQREIPKHYQCLYPVYFDKSRTRAEGRKVGSELAVENPLARDIVDAAQMLGLNVGFEPEKLHPKDWANPGRVRVLLKDEDGKLVNARIKNKHHLYILVAQYLKAHPTTEESPYRLRIRGLPMPEKLPTAPSAPRGWKIGKILPIHSPAYSGGGVSDNPLKDAMAEMQNMQGMPGMPQIPGMPDLAGMMGEPRHCDRGTMNTSPNSDLSGYGQTNGSPGSQFPINYGQAPASASSSSTVPKVGKIGGRQITRNRASYSCHTCRRRKVKCDKVHPICGNCVKNETECVYDVAPQKNEESRNDEPPKTGHGVKRRRESSRPIEEDIDDIQSICGHLKQTGASEQRSQAIEARLDKLTSMIERLTKTNQPLDSRERQTLAQNVNPDPPKGDIRLSNGLTSKPSGGSRPESPRRAADSSGDEFPIPAGHATDLVDPVGSLNLGHLSLEDGGRSRYVGTTYWAYISHEINELNQLLRDQNRSHNEPPVNESSTDDVMTDTVSATPESQWKVPTDGASEAAVESLTKGQTFQKSVLFPSGASPSVNDQVVAPEMLEHMPTKRQSHTLYKGFMSGIHAITPVIHPPTILRLYNSFWNWYDSSSYSGESCPDPSFIPLLYAIWYGGSVTISIRTIKAEFNLSSRSGLSKTYNEEVTRWLSKISFPRSPSLQGLAAYLIVQTILSKEEEPLTSSLFISLAMRVAQTMGLHRDPAKFGICPSDAEYRRRIWWHIVHMDGVVSMSSGLPPLVSDENYWDVRDTSEVKDTLLGSPGAEKYERLVMTGMRPPDNPDDPTICGGSSMVNVYYLSARGKYTMARAVRRIMKIQLGTKPVTRRDMEELRSILVDLQYKLNSIINRIPEAKSFDVSSASSTRSWSLPSQGEVHTSDTELPGDGPNGCSEQYHSPVLVSFHKWARIVISLFIDKAFCVAYQPFLKNAKSRIWPAARQSALRHCHGFMEKFVALATDPEFQPFQWSWPGNHQPMHATMIMLIDLYERPYSPEAPKSRAYIDRIFSLTGPDGGVVGGEDGVSTQRPLKDGGREAWDMIRRLRQKAWQKAGLDPHRLWSEQAQIQAGITSTSDEHANDPCHTSSASAAGSPVTYPSSTTSRRQLTDFSKMFYNMTRSHLLPKPANNLRPSPLRYQLPPPATASIQAPSQLPPSQFPQSPTATALSPPLKQEPSPLPGSPISSTESIPPLNPVFSNTFPQQPQPPMASPSAPLSFMDVAVSPNTQPMPGVPTPPSMVDPNLNFDWDQWDAVFGQHLPVADELMELDPVTGLEFGDLGSARVPGARRTASLVGSEAGMSDAHGSDWVGYC</sequence>
<dbReference type="GO" id="GO:0003677">
    <property type="term" value="F:DNA binding"/>
    <property type="evidence" value="ECO:0007669"/>
    <property type="project" value="UniProtKB-KW"/>
</dbReference>
<feature type="region of interest" description="Disordered" evidence="11">
    <location>
        <begin position="914"/>
        <end position="938"/>
    </location>
</feature>
<dbReference type="CDD" id="cd12148">
    <property type="entry name" value="fungal_TF_MHR"/>
    <property type="match status" value="1"/>
</dbReference>
<comment type="subcellular location">
    <subcellularLocation>
        <location evidence="2">Cytoplasm</location>
    </subcellularLocation>
    <subcellularLocation>
        <location evidence="1">Nucleus</location>
    </subcellularLocation>
</comment>
<keyword evidence="10" id="KW-0687">Ribonucleoprotein</keyword>
<dbReference type="GO" id="GO:0000981">
    <property type="term" value="F:DNA-binding transcription factor activity, RNA polymerase II-specific"/>
    <property type="evidence" value="ECO:0007669"/>
    <property type="project" value="InterPro"/>
</dbReference>
<dbReference type="PANTHER" id="PTHR31001:SF79">
    <property type="entry name" value="ZN(II)2CYS6 TRANSCRIPTION FACTOR (EUROFUNG)"/>
    <property type="match status" value="1"/>
</dbReference>
<dbReference type="GO" id="GO:0008312">
    <property type="term" value="F:7S RNA binding"/>
    <property type="evidence" value="ECO:0007669"/>
    <property type="project" value="InterPro"/>
</dbReference>
<dbReference type="InterPro" id="IPR002778">
    <property type="entry name" value="Signal_recog_particle_SRP19"/>
</dbReference>
<dbReference type="Pfam" id="PF04082">
    <property type="entry name" value="Fungal_trans"/>
    <property type="match status" value="1"/>
</dbReference>
<keyword evidence="3" id="KW-0963">Cytoplasm</keyword>
<dbReference type="InterPro" id="IPR050613">
    <property type="entry name" value="Sec_Metabolite_Reg"/>
</dbReference>
<evidence type="ECO:0000256" key="1">
    <source>
        <dbReference type="ARBA" id="ARBA00004123"/>
    </source>
</evidence>
<dbReference type="InterPro" id="IPR036521">
    <property type="entry name" value="SRP19-like_sf"/>
</dbReference>
<dbReference type="VEuPathDB" id="FungiDB:BO71DRAFT_352539"/>
<dbReference type="SUPFAM" id="SSF57701">
    <property type="entry name" value="Zn2/Cys6 DNA-binding domain"/>
    <property type="match status" value="1"/>
</dbReference>
<reference evidence="13 14" key="1">
    <citation type="submission" date="2018-02" db="EMBL/GenBank/DDBJ databases">
        <title>The genomes of Aspergillus section Nigri reveals drivers in fungal speciation.</title>
        <authorList>
            <consortium name="DOE Joint Genome Institute"/>
            <person name="Vesth T.C."/>
            <person name="Nybo J."/>
            <person name="Theobald S."/>
            <person name="Brandl J."/>
            <person name="Frisvad J.C."/>
            <person name="Nielsen K.F."/>
            <person name="Lyhne E.K."/>
            <person name="Kogle M.E."/>
            <person name="Kuo A."/>
            <person name="Riley R."/>
            <person name="Clum A."/>
            <person name="Nolan M."/>
            <person name="Lipzen A."/>
            <person name="Salamov A."/>
            <person name="Henrissat B."/>
            <person name="Wiebenga A."/>
            <person name="De vries R.P."/>
            <person name="Grigoriev I.V."/>
            <person name="Mortensen U.H."/>
            <person name="Andersen M.R."/>
            <person name="Baker S.E."/>
        </authorList>
    </citation>
    <scope>NUCLEOTIDE SEQUENCE [LARGE SCALE GENOMIC DNA]</scope>
    <source>
        <strain evidence="13 14">CBS 707.79</strain>
    </source>
</reference>
<dbReference type="PANTHER" id="PTHR31001">
    <property type="entry name" value="UNCHARACTERIZED TRANSCRIPTIONAL REGULATORY PROTEIN"/>
    <property type="match status" value="1"/>
</dbReference>
<dbReference type="GO" id="GO:0009893">
    <property type="term" value="P:positive regulation of metabolic process"/>
    <property type="evidence" value="ECO:0007669"/>
    <property type="project" value="UniProtKB-ARBA"/>
</dbReference>
<dbReference type="InterPro" id="IPR007219">
    <property type="entry name" value="XnlR_reg_dom"/>
</dbReference>
<dbReference type="FunFam" id="3.30.56.30:FF:000003">
    <property type="entry name" value="Signal recognition particle SEC65 subunit"/>
    <property type="match status" value="1"/>
</dbReference>
<proteinExistence type="inferred from homology"/>
<evidence type="ECO:0000256" key="11">
    <source>
        <dbReference type="SAM" id="MobiDB-lite"/>
    </source>
</evidence>
<keyword evidence="6" id="KW-0238">DNA-binding</keyword>
<evidence type="ECO:0000313" key="14">
    <source>
        <dbReference type="Proteomes" id="UP000247810"/>
    </source>
</evidence>
<gene>
    <name evidence="13" type="ORF">BO71DRAFT_352539</name>
</gene>
<dbReference type="HAMAP" id="MF_00305">
    <property type="entry name" value="SRP19"/>
    <property type="match status" value="1"/>
</dbReference>
<dbReference type="InterPro" id="IPR036864">
    <property type="entry name" value="Zn2-C6_fun-type_DNA-bd_sf"/>
</dbReference>
<dbReference type="GO" id="GO:0005634">
    <property type="term" value="C:nucleus"/>
    <property type="evidence" value="ECO:0007669"/>
    <property type="project" value="UniProtKB-SubCell"/>
</dbReference>
<dbReference type="Pfam" id="PF01922">
    <property type="entry name" value="SRP19"/>
    <property type="match status" value="1"/>
</dbReference>
<feature type="region of interest" description="Disordered" evidence="11">
    <location>
        <begin position="1"/>
        <end position="54"/>
    </location>
</feature>
<dbReference type="GO" id="GO:0006614">
    <property type="term" value="P:SRP-dependent cotranslational protein targeting to membrane"/>
    <property type="evidence" value="ECO:0007669"/>
    <property type="project" value="InterPro"/>
</dbReference>
<feature type="compositionally biased region" description="Polar residues" evidence="11">
    <location>
        <begin position="1129"/>
        <end position="1150"/>
    </location>
</feature>
<feature type="domain" description="Zn(2)-C6 fungal-type" evidence="12">
    <location>
        <begin position="308"/>
        <end position="338"/>
    </location>
</feature>
<dbReference type="GO" id="GO:0008270">
    <property type="term" value="F:zinc ion binding"/>
    <property type="evidence" value="ECO:0007669"/>
    <property type="project" value="InterPro"/>
</dbReference>